<reference evidence="3 4" key="1">
    <citation type="journal article" date="2019" name="Sci. Rep.">
        <title>Orb-weaving spider Araneus ventricosus genome elucidates the spidroin gene catalogue.</title>
        <authorList>
            <person name="Kono N."/>
            <person name="Nakamura H."/>
            <person name="Ohtoshi R."/>
            <person name="Moran D.A.P."/>
            <person name="Shinohara A."/>
            <person name="Yoshida Y."/>
            <person name="Fujiwara M."/>
            <person name="Mori M."/>
            <person name="Tomita M."/>
            <person name="Arakawa K."/>
        </authorList>
    </citation>
    <scope>NUCLEOTIDE SEQUENCE [LARGE SCALE GENOMIC DNA]</scope>
</reference>
<dbReference type="EMBL" id="BGPR01070907">
    <property type="protein sequence ID" value="GBO44241.1"/>
    <property type="molecule type" value="Genomic_DNA"/>
</dbReference>
<organism evidence="3 4">
    <name type="scientific">Araneus ventricosus</name>
    <name type="common">Orbweaver spider</name>
    <name type="synonym">Epeira ventricosa</name>
    <dbReference type="NCBI Taxonomy" id="182803"/>
    <lineage>
        <taxon>Eukaryota</taxon>
        <taxon>Metazoa</taxon>
        <taxon>Ecdysozoa</taxon>
        <taxon>Arthropoda</taxon>
        <taxon>Chelicerata</taxon>
        <taxon>Arachnida</taxon>
        <taxon>Araneae</taxon>
        <taxon>Araneomorphae</taxon>
        <taxon>Entelegynae</taxon>
        <taxon>Araneoidea</taxon>
        <taxon>Araneidae</taxon>
        <taxon>Araneus</taxon>
    </lineage>
</organism>
<gene>
    <name evidence="3" type="ORF">AVEN_110899_1</name>
    <name evidence="1" type="ORF">AVEN_232831_1</name>
    <name evidence="2" type="ORF">AVEN_274302_1</name>
</gene>
<comment type="caution">
    <text evidence="3">The sequence shown here is derived from an EMBL/GenBank/DDBJ whole genome shotgun (WGS) entry which is preliminary data.</text>
</comment>
<evidence type="ECO:0000313" key="3">
    <source>
        <dbReference type="EMBL" id="GBO44252.1"/>
    </source>
</evidence>
<evidence type="ECO:0000313" key="1">
    <source>
        <dbReference type="EMBL" id="GBO44241.1"/>
    </source>
</evidence>
<name>A0A4Y2X8I2_ARAVE</name>
<evidence type="ECO:0000313" key="4">
    <source>
        <dbReference type="Proteomes" id="UP000499080"/>
    </source>
</evidence>
<dbReference type="EMBL" id="BGPR01070909">
    <property type="protein sequence ID" value="GBO44243.1"/>
    <property type="molecule type" value="Genomic_DNA"/>
</dbReference>
<feature type="non-terminal residue" evidence="3">
    <location>
        <position position="1"/>
    </location>
</feature>
<proteinExistence type="predicted"/>
<dbReference type="EMBL" id="BGPR01070919">
    <property type="protein sequence ID" value="GBO44252.1"/>
    <property type="molecule type" value="Genomic_DNA"/>
</dbReference>
<accession>A0A4Y2X8I2</accession>
<protein>
    <submittedName>
        <fullName evidence="3">Uncharacterized protein</fullName>
    </submittedName>
</protein>
<sequence length="76" mass="8551">GSWIETWFHSKSSVYVDLMHVKSDIKGLMFSYWHGSLEGVGADLDVVLVICPQFNTLSYKICLEIAFVLLQNGTLV</sequence>
<keyword evidence="4" id="KW-1185">Reference proteome</keyword>
<evidence type="ECO:0000313" key="2">
    <source>
        <dbReference type="EMBL" id="GBO44243.1"/>
    </source>
</evidence>
<dbReference type="Proteomes" id="UP000499080">
    <property type="component" value="Unassembled WGS sequence"/>
</dbReference>
<dbReference type="AlphaFoldDB" id="A0A4Y2X8I2"/>